<sequence length="835" mass="94895">MSALPMKSLFADMDVFHYDVTITPDVPPKLNKIVWEEFCITHKEDAFGGMLTVYDGRKNLFAPKELPCADPYSDKITIPEHDGSINRKAPREFTVKLKKAAIINLEELHRFIQKKAAFSGNCQTGIMALDVLIGYKIGQEFITVNRNFYTPHGAQSINGGLEVWQGYYQSLRPGQGKMFINVDTSATTFYEGLPMHEAFARMLGARSVNDLRQGVQERDRIKLDKALKKIKIRVRHRGEAIKRQFTVFKITPTSADHTFFELQDGTRTNVADYFRSQYGLRLAYPFLPCVVIQKDSYLPPEVCEIVQGQRYLKKMSDRQTADMIKFTCQSPDTRAIKVADGMKKLNYAENEYLRQFGMKVQSEMQILDARILPPPTMQFHPQSREEFSTPMEGTWTIDSRKRFFNAVELSSWAVVVWGQEQEIPARAVEMFVRQLVQAMVEMGMNVTMQQPPLMRSSPQGNVDDTLKTAWTKACQCAREEISKAPQLIICIMPNIGRIKPVIKRIAETKLGVMTQCCLKNKIMLPKRQYNQMLALKINTKLGGINNILRSGEMPLLEEKPTIIFGCDVTHAGPGDNRRPSIAAMIGSMDSYGFRYASAIRLQQSRVETIQDLTSMAKELLIAYYRKTGKKPARIIAFRDGVSEGQFAEVMKTEIDAIKRACYSLEESYRPPITFIVVQKRHHARFFPINRSEADRSGNCMPGTVVDATIVHPYEYDFYIQSHPGLQGTSRPTHYHVLLDESKIDVDKLQDMTYKLCYLYGRCSRAVSVCPPSYYAHLVAYRTGEYMKALDESESATSSSEAGSTDFSSSSFVNVTVKVYPSADSRNFQDHVFHVK</sequence>
<dbReference type="Pfam" id="PF16487">
    <property type="entry name" value="ArgoMid"/>
    <property type="match status" value="1"/>
</dbReference>
<dbReference type="Gene3D" id="3.30.420.10">
    <property type="entry name" value="Ribonuclease H-like superfamily/Ribonuclease H"/>
    <property type="match status" value="1"/>
</dbReference>
<name>A0A433QJI5_9FUNG</name>
<feature type="domain" description="PAZ" evidence="2">
    <location>
        <begin position="207"/>
        <end position="307"/>
    </location>
</feature>
<comment type="caution">
    <text evidence="4">The sequence shown here is derived from an EMBL/GenBank/DDBJ whole genome shotgun (WGS) entry which is preliminary data.</text>
</comment>
<dbReference type="Pfam" id="PF16486">
    <property type="entry name" value="ArgoN"/>
    <property type="match status" value="1"/>
</dbReference>
<evidence type="ECO:0000259" key="3">
    <source>
        <dbReference type="PROSITE" id="PS50822"/>
    </source>
</evidence>
<reference evidence="4 5" key="1">
    <citation type="journal article" date="2018" name="New Phytol.">
        <title>Phylogenomics of Endogonaceae and evolution of mycorrhizas within Mucoromycota.</title>
        <authorList>
            <person name="Chang Y."/>
            <person name="Desiro A."/>
            <person name="Na H."/>
            <person name="Sandor L."/>
            <person name="Lipzen A."/>
            <person name="Clum A."/>
            <person name="Barry K."/>
            <person name="Grigoriev I.V."/>
            <person name="Martin F.M."/>
            <person name="Stajich J.E."/>
            <person name="Smith M.E."/>
            <person name="Bonito G."/>
            <person name="Spatafora J.W."/>
        </authorList>
    </citation>
    <scope>NUCLEOTIDE SEQUENCE [LARGE SCALE GENOMIC DNA]</scope>
    <source>
        <strain evidence="4 5">AD002</strain>
    </source>
</reference>
<dbReference type="PROSITE" id="PS50821">
    <property type="entry name" value="PAZ"/>
    <property type="match status" value="1"/>
</dbReference>
<dbReference type="SMART" id="SM00949">
    <property type="entry name" value="PAZ"/>
    <property type="match status" value="1"/>
</dbReference>
<dbReference type="InterPro" id="IPR032473">
    <property type="entry name" value="Argonaute_Mid_dom"/>
</dbReference>
<dbReference type="SMART" id="SM01163">
    <property type="entry name" value="DUF1785"/>
    <property type="match status" value="1"/>
</dbReference>
<comment type="similarity">
    <text evidence="1">Belongs to the argonaute family.</text>
</comment>
<protein>
    <submittedName>
        <fullName evidence="4">Piwi domain-containing protein</fullName>
    </submittedName>
</protein>
<dbReference type="EMBL" id="RBNJ01004489">
    <property type="protein sequence ID" value="RUS29926.1"/>
    <property type="molecule type" value="Genomic_DNA"/>
</dbReference>
<keyword evidence="5" id="KW-1185">Reference proteome</keyword>
<organism evidence="4 5">
    <name type="scientific">Jimgerdemannia flammicorona</name>
    <dbReference type="NCBI Taxonomy" id="994334"/>
    <lineage>
        <taxon>Eukaryota</taxon>
        <taxon>Fungi</taxon>
        <taxon>Fungi incertae sedis</taxon>
        <taxon>Mucoromycota</taxon>
        <taxon>Mucoromycotina</taxon>
        <taxon>Endogonomycetes</taxon>
        <taxon>Endogonales</taxon>
        <taxon>Endogonaceae</taxon>
        <taxon>Jimgerdemannia</taxon>
    </lineage>
</organism>
<dbReference type="InterPro" id="IPR003165">
    <property type="entry name" value="Piwi"/>
</dbReference>
<dbReference type="GO" id="GO:0003723">
    <property type="term" value="F:RNA binding"/>
    <property type="evidence" value="ECO:0007669"/>
    <property type="project" value="InterPro"/>
</dbReference>
<dbReference type="Gene3D" id="2.170.260.10">
    <property type="entry name" value="paz domain"/>
    <property type="match status" value="1"/>
</dbReference>
<dbReference type="PROSITE" id="PS50822">
    <property type="entry name" value="PIWI"/>
    <property type="match status" value="1"/>
</dbReference>
<dbReference type="AlphaFoldDB" id="A0A433QJI5"/>
<dbReference type="Pfam" id="PF16488">
    <property type="entry name" value="ArgoL2"/>
    <property type="match status" value="1"/>
</dbReference>
<dbReference type="Pfam" id="PF02171">
    <property type="entry name" value="Piwi"/>
    <property type="match status" value="1"/>
</dbReference>
<evidence type="ECO:0000313" key="5">
    <source>
        <dbReference type="Proteomes" id="UP000274822"/>
    </source>
</evidence>
<evidence type="ECO:0000256" key="1">
    <source>
        <dbReference type="RuleBase" id="RU361178"/>
    </source>
</evidence>
<dbReference type="PANTHER" id="PTHR22891">
    <property type="entry name" value="EUKARYOTIC TRANSLATION INITIATION FACTOR 2C"/>
    <property type="match status" value="1"/>
</dbReference>
<dbReference type="InterPro" id="IPR032474">
    <property type="entry name" value="Argonaute_N"/>
</dbReference>
<dbReference type="InterPro" id="IPR003100">
    <property type="entry name" value="PAZ_dom"/>
</dbReference>
<evidence type="ECO:0000313" key="4">
    <source>
        <dbReference type="EMBL" id="RUS29926.1"/>
    </source>
</evidence>
<dbReference type="Proteomes" id="UP000274822">
    <property type="component" value="Unassembled WGS sequence"/>
</dbReference>
<dbReference type="SUPFAM" id="SSF53098">
    <property type="entry name" value="Ribonuclease H-like"/>
    <property type="match status" value="1"/>
</dbReference>
<gene>
    <name evidence="4" type="ORF">BC938DRAFT_480063</name>
</gene>
<dbReference type="InterPro" id="IPR045246">
    <property type="entry name" value="Piwi_ago-like"/>
</dbReference>
<dbReference type="InterPro" id="IPR012337">
    <property type="entry name" value="RNaseH-like_sf"/>
</dbReference>
<accession>A0A433QJI5</accession>
<dbReference type="Pfam" id="PF02170">
    <property type="entry name" value="PAZ"/>
    <property type="match status" value="1"/>
</dbReference>
<dbReference type="InterPro" id="IPR032472">
    <property type="entry name" value="ArgoL2"/>
</dbReference>
<dbReference type="Gene3D" id="3.40.50.2300">
    <property type="match status" value="1"/>
</dbReference>
<dbReference type="InterPro" id="IPR036397">
    <property type="entry name" value="RNaseH_sf"/>
</dbReference>
<dbReference type="Pfam" id="PF08699">
    <property type="entry name" value="ArgoL1"/>
    <property type="match status" value="1"/>
</dbReference>
<dbReference type="InterPro" id="IPR036085">
    <property type="entry name" value="PAZ_dom_sf"/>
</dbReference>
<dbReference type="SUPFAM" id="SSF101690">
    <property type="entry name" value="PAZ domain"/>
    <property type="match status" value="1"/>
</dbReference>
<evidence type="ECO:0000259" key="2">
    <source>
        <dbReference type="PROSITE" id="PS50821"/>
    </source>
</evidence>
<dbReference type="CDD" id="cd02846">
    <property type="entry name" value="PAZ_argonaute_like"/>
    <property type="match status" value="1"/>
</dbReference>
<dbReference type="CDD" id="cd04657">
    <property type="entry name" value="Piwi_ago-like"/>
    <property type="match status" value="1"/>
</dbReference>
<dbReference type="InterPro" id="IPR014811">
    <property type="entry name" value="ArgoL1"/>
</dbReference>
<feature type="domain" description="Piwi" evidence="3">
    <location>
        <begin position="487"/>
        <end position="787"/>
    </location>
</feature>
<proteinExistence type="inferred from homology"/>
<dbReference type="SMART" id="SM00950">
    <property type="entry name" value="Piwi"/>
    <property type="match status" value="1"/>
</dbReference>